<dbReference type="OrthoDB" id="7855645at2"/>
<organism evidence="1 2">
    <name type="scientific">Halomonas shengliensis</name>
    <dbReference type="NCBI Taxonomy" id="419597"/>
    <lineage>
        <taxon>Bacteria</taxon>
        <taxon>Pseudomonadati</taxon>
        <taxon>Pseudomonadota</taxon>
        <taxon>Gammaproteobacteria</taxon>
        <taxon>Oceanospirillales</taxon>
        <taxon>Halomonadaceae</taxon>
        <taxon>Halomonas</taxon>
    </lineage>
</organism>
<dbReference type="GO" id="GO:0020037">
    <property type="term" value="F:heme binding"/>
    <property type="evidence" value="ECO:0007669"/>
    <property type="project" value="InterPro"/>
</dbReference>
<dbReference type="RefSeq" id="WP_089679484.1">
    <property type="nucleotide sequence ID" value="NZ_FNIV01000007.1"/>
</dbReference>
<protein>
    <recommendedName>
        <fullName evidence="3">Cytochrome C</fullName>
    </recommendedName>
</protein>
<keyword evidence="2" id="KW-1185">Reference proteome</keyword>
<dbReference type="Proteomes" id="UP000199075">
    <property type="component" value="Unassembled WGS sequence"/>
</dbReference>
<evidence type="ECO:0008006" key="3">
    <source>
        <dbReference type="Google" id="ProtNLM"/>
    </source>
</evidence>
<proteinExistence type="predicted"/>
<dbReference type="GO" id="GO:0022900">
    <property type="term" value="P:electron transport chain"/>
    <property type="evidence" value="ECO:0007669"/>
    <property type="project" value="InterPro"/>
</dbReference>
<reference evidence="2" key="1">
    <citation type="submission" date="2016-10" db="EMBL/GenBank/DDBJ databases">
        <authorList>
            <person name="Varghese N."/>
            <person name="Submissions S."/>
        </authorList>
    </citation>
    <scope>NUCLEOTIDE SEQUENCE [LARGE SCALE GENOMIC DNA]</scope>
    <source>
        <strain evidence="2">CGMCC 1.6444</strain>
    </source>
</reference>
<name>A0A1H0K3I1_9GAMM</name>
<dbReference type="AlphaFoldDB" id="A0A1H0K3I1"/>
<evidence type="ECO:0000313" key="2">
    <source>
        <dbReference type="Proteomes" id="UP000199075"/>
    </source>
</evidence>
<gene>
    <name evidence="1" type="ORF">SAMN04487957_10752</name>
</gene>
<dbReference type="GO" id="GO:0005506">
    <property type="term" value="F:iron ion binding"/>
    <property type="evidence" value="ECO:0007669"/>
    <property type="project" value="InterPro"/>
</dbReference>
<evidence type="ECO:0000313" key="1">
    <source>
        <dbReference type="EMBL" id="SDO50261.1"/>
    </source>
</evidence>
<dbReference type="SUPFAM" id="SSF47175">
    <property type="entry name" value="Cytochromes"/>
    <property type="match status" value="1"/>
</dbReference>
<dbReference type="GO" id="GO:0009055">
    <property type="term" value="F:electron transfer activity"/>
    <property type="evidence" value="ECO:0007669"/>
    <property type="project" value="InterPro"/>
</dbReference>
<dbReference type="EMBL" id="FNIV01000007">
    <property type="protein sequence ID" value="SDO50261.1"/>
    <property type="molecule type" value="Genomic_DNA"/>
</dbReference>
<accession>A0A1H0K3I1</accession>
<dbReference type="InterPro" id="IPR010980">
    <property type="entry name" value="Cyt_c/b562"/>
</dbReference>
<sequence>MCYVTSKRPLDRACHRSRTAVIAAGTVLGLGLSAASLAAEPVRPDLTPKLQGLLKKEMIQIELAMHEIYSAIIQGRHAVVAEKGQAIHDSFILAQSLTDEDRQDLKAAVPPEFLQMDGYLHELSASLAEAGQSRDTARQVALYAQMTESCVACHSAYVTDRFEGLQDAEIPAGWGRAPAEQESGQGD</sequence>